<organism evidence="2 3">
    <name type="scientific">Ophiophagus hannah</name>
    <name type="common">King cobra</name>
    <name type="synonym">Naja hannah</name>
    <dbReference type="NCBI Taxonomy" id="8665"/>
    <lineage>
        <taxon>Eukaryota</taxon>
        <taxon>Metazoa</taxon>
        <taxon>Chordata</taxon>
        <taxon>Craniata</taxon>
        <taxon>Vertebrata</taxon>
        <taxon>Euteleostomi</taxon>
        <taxon>Lepidosauria</taxon>
        <taxon>Squamata</taxon>
        <taxon>Bifurcata</taxon>
        <taxon>Unidentata</taxon>
        <taxon>Episquamata</taxon>
        <taxon>Toxicofera</taxon>
        <taxon>Serpentes</taxon>
        <taxon>Colubroidea</taxon>
        <taxon>Elapidae</taxon>
        <taxon>Elapinae</taxon>
        <taxon>Ophiophagus</taxon>
    </lineage>
</organism>
<sequence length="127" mass="14815">RKREEEKEGRKEGRKKEREGRKGRRGKEGRKEGREGEGGKEGRKEERKKKKEREREAGRPLKKKVTYDRFSPNHGGISRGHDATQIWTLGNWFIFMTAPRSCDPLLRPSDKPSRRGSRIDFTAVLLV</sequence>
<comment type="caution">
    <text evidence="2">The sequence shown here is derived from an EMBL/GenBank/DDBJ whole genome shotgun (WGS) entry which is preliminary data.</text>
</comment>
<feature type="non-terminal residue" evidence="2">
    <location>
        <position position="1"/>
    </location>
</feature>
<feature type="compositionally biased region" description="Basic and acidic residues" evidence="1">
    <location>
        <begin position="29"/>
        <end position="45"/>
    </location>
</feature>
<reference evidence="2 3" key="1">
    <citation type="journal article" date="2013" name="Proc. Natl. Acad. Sci. U.S.A.">
        <title>The king cobra genome reveals dynamic gene evolution and adaptation in the snake venom system.</title>
        <authorList>
            <person name="Vonk F.J."/>
            <person name="Casewell N.R."/>
            <person name="Henkel C.V."/>
            <person name="Heimberg A.M."/>
            <person name="Jansen H.J."/>
            <person name="McCleary R.J."/>
            <person name="Kerkkamp H.M."/>
            <person name="Vos R.A."/>
            <person name="Guerreiro I."/>
            <person name="Calvete J.J."/>
            <person name="Wuster W."/>
            <person name="Woods A.E."/>
            <person name="Logan J.M."/>
            <person name="Harrison R.A."/>
            <person name="Castoe T.A."/>
            <person name="de Koning A.P."/>
            <person name="Pollock D.D."/>
            <person name="Yandell M."/>
            <person name="Calderon D."/>
            <person name="Renjifo C."/>
            <person name="Currier R.B."/>
            <person name="Salgado D."/>
            <person name="Pla D."/>
            <person name="Sanz L."/>
            <person name="Hyder A.S."/>
            <person name="Ribeiro J.M."/>
            <person name="Arntzen J.W."/>
            <person name="van den Thillart G.E."/>
            <person name="Boetzer M."/>
            <person name="Pirovano W."/>
            <person name="Dirks R.P."/>
            <person name="Spaink H.P."/>
            <person name="Duboule D."/>
            <person name="McGlinn E."/>
            <person name="Kini R.M."/>
            <person name="Richardson M.K."/>
        </authorList>
    </citation>
    <scope>NUCLEOTIDE SEQUENCE</scope>
    <source>
        <tissue evidence="2">Blood</tissue>
    </source>
</reference>
<feature type="compositionally biased region" description="Basic and acidic residues" evidence="1">
    <location>
        <begin position="1"/>
        <end position="20"/>
    </location>
</feature>
<dbReference type="Proteomes" id="UP000018936">
    <property type="component" value="Unassembled WGS sequence"/>
</dbReference>
<dbReference type="AlphaFoldDB" id="V8NHZ8"/>
<evidence type="ECO:0000256" key="1">
    <source>
        <dbReference type="SAM" id="MobiDB-lite"/>
    </source>
</evidence>
<evidence type="ECO:0000313" key="3">
    <source>
        <dbReference type="Proteomes" id="UP000018936"/>
    </source>
</evidence>
<protein>
    <submittedName>
        <fullName evidence="2">Octapeptide-repeat protein T2</fullName>
    </submittedName>
</protein>
<evidence type="ECO:0000313" key="2">
    <source>
        <dbReference type="EMBL" id="ETE61167.1"/>
    </source>
</evidence>
<dbReference type="EMBL" id="AZIM01004127">
    <property type="protein sequence ID" value="ETE61167.1"/>
    <property type="molecule type" value="Genomic_DNA"/>
</dbReference>
<accession>V8NHZ8</accession>
<feature type="non-terminal residue" evidence="2">
    <location>
        <position position="127"/>
    </location>
</feature>
<gene>
    <name evidence="2" type="primary">Srst</name>
    <name evidence="2" type="ORF">L345_13087</name>
</gene>
<keyword evidence="3" id="KW-1185">Reference proteome</keyword>
<feature type="region of interest" description="Disordered" evidence="1">
    <location>
        <begin position="1"/>
        <end position="81"/>
    </location>
</feature>
<name>V8NHZ8_OPHHA</name>
<proteinExistence type="predicted"/>